<keyword evidence="2" id="KW-1185">Reference proteome</keyword>
<protein>
    <submittedName>
        <fullName evidence="1">ENR1 protein</fullName>
    </submittedName>
</protein>
<dbReference type="Proteomes" id="UP000545435">
    <property type="component" value="Unassembled WGS sequence"/>
</dbReference>
<sequence>TKTTKSEKYNCSGNNPLKGLPGILQFWENLENTLKDYWKAPDGIFWICGQRAYSHLPAKWRGNCTLGIIQPGFFLLPPQVDGLGIPVY</sequence>
<feature type="non-terminal residue" evidence="1">
    <location>
        <position position="1"/>
    </location>
</feature>
<comment type="caution">
    <text evidence="1">The sequence shown here is derived from an EMBL/GenBank/DDBJ whole genome shotgun (WGS) entry which is preliminary data.</text>
</comment>
<evidence type="ECO:0000313" key="1">
    <source>
        <dbReference type="EMBL" id="NXJ63835.1"/>
    </source>
</evidence>
<dbReference type="EMBL" id="VXAI01000072">
    <property type="protein sequence ID" value="NXJ63835.1"/>
    <property type="molecule type" value="Genomic_DNA"/>
</dbReference>
<organism evidence="1 2">
    <name type="scientific">Rostratula benghalensis</name>
    <name type="common">greater painted-snipe</name>
    <dbReference type="NCBI Taxonomy" id="118793"/>
    <lineage>
        <taxon>Eukaryota</taxon>
        <taxon>Metazoa</taxon>
        <taxon>Chordata</taxon>
        <taxon>Craniata</taxon>
        <taxon>Vertebrata</taxon>
        <taxon>Euteleostomi</taxon>
        <taxon>Archelosauria</taxon>
        <taxon>Archosauria</taxon>
        <taxon>Dinosauria</taxon>
        <taxon>Saurischia</taxon>
        <taxon>Theropoda</taxon>
        <taxon>Coelurosauria</taxon>
        <taxon>Aves</taxon>
        <taxon>Neognathae</taxon>
        <taxon>Neoaves</taxon>
        <taxon>Charadriiformes</taxon>
        <taxon>Rostratulidae</taxon>
        <taxon>Rostratula</taxon>
    </lineage>
</organism>
<accession>A0A7L0CVL4</accession>
<name>A0A7L0CVL4_9CHAR</name>
<dbReference type="AlphaFoldDB" id="A0A7L0CVL4"/>
<feature type="non-terminal residue" evidence="1">
    <location>
        <position position="88"/>
    </location>
</feature>
<proteinExistence type="predicted"/>
<evidence type="ECO:0000313" key="2">
    <source>
        <dbReference type="Proteomes" id="UP000545435"/>
    </source>
</evidence>
<gene>
    <name evidence="1" type="primary">Erv31_0</name>
    <name evidence="1" type="ORF">ROSBEN_R15132</name>
</gene>
<reference evidence="1 2" key="1">
    <citation type="submission" date="2019-09" db="EMBL/GenBank/DDBJ databases">
        <title>Bird 10,000 Genomes (B10K) Project - Family phase.</title>
        <authorList>
            <person name="Zhang G."/>
        </authorList>
    </citation>
    <scope>NUCLEOTIDE SEQUENCE [LARGE SCALE GENOMIC DNA]</scope>
    <source>
        <strain evidence="1">B10K-DU-006-20</strain>
        <tissue evidence="1">Mixed tissue sample</tissue>
    </source>
</reference>